<dbReference type="SMART" id="SM00388">
    <property type="entry name" value="HisKA"/>
    <property type="match status" value="1"/>
</dbReference>
<dbReference type="GO" id="GO:0000155">
    <property type="term" value="F:phosphorelay sensor kinase activity"/>
    <property type="evidence" value="ECO:0007669"/>
    <property type="project" value="InterPro"/>
</dbReference>
<evidence type="ECO:0000313" key="15">
    <source>
        <dbReference type="Proteomes" id="UP000342249"/>
    </source>
</evidence>
<dbReference type="GO" id="GO:0005886">
    <property type="term" value="C:plasma membrane"/>
    <property type="evidence" value="ECO:0007669"/>
    <property type="project" value="UniProtKB-SubCell"/>
</dbReference>
<dbReference type="Pfam" id="PF05227">
    <property type="entry name" value="CHASE3"/>
    <property type="match status" value="1"/>
</dbReference>
<evidence type="ECO:0000313" key="14">
    <source>
        <dbReference type="EMBL" id="MPQ61786.1"/>
    </source>
</evidence>
<keyword evidence="12" id="KW-0812">Transmembrane</keyword>
<name>A0A5N7ILE7_9CLOT</name>
<evidence type="ECO:0000256" key="2">
    <source>
        <dbReference type="ARBA" id="ARBA00004236"/>
    </source>
</evidence>
<dbReference type="InterPro" id="IPR036097">
    <property type="entry name" value="HisK_dim/P_sf"/>
</dbReference>
<organism evidence="14 15">
    <name type="scientific">Clostridium estertheticum</name>
    <dbReference type="NCBI Taxonomy" id="238834"/>
    <lineage>
        <taxon>Bacteria</taxon>
        <taxon>Bacillati</taxon>
        <taxon>Bacillota</taxon>
        <taxon>Clostridia</taxon>
        <taxon>Eubacteriales</taxon>
        <taxon>Clostridiaceae</taxon>
        <taxon>Clostridium</taxon>
    </lineage>
</organism>
<evidence type="ECO:0000256" key="5">
    <source>
        <dbReference type="ARBA" id="ARBA00022553"/>
    </source>
</evidence>
<feature type="transmembrane region" description="Helical" evidence="12">
    <location>
        <begin position="12"/>
        <end position="32"/>
    </location>
</feature>
<dbReference type="Pfam" id="PF02518">
    <property type="entry name" value="HATPase_c"/>
    <property type="match status" value="1"/>
</dbReference>
<keyword evidence="10" id="KW-0902">Two-component regulatory system</keyword>
<dbReference type="SMART" id="SM00387">
    <property type="entry name" value="HATPase_c"/>
    <property type="match status" value="1"/>
</dbReference>
<evidence type="ECO:0000256" key="3">
    <source>
        <dbReference type="ARBA" id="ARBA00012438"/>
    </source>
</evidence>
<evidence type="ECO:0000256" key="4">
    <source>
        <dbReference type="ARBA" id="ARBA00022475"/>
    </source>
</evidence>
<dbReference type="RefSeq" id="WP_152751404.1">
    <property type="nucleotide sequence ID" value="NZ_SPSE01000018.1"/>
</dbReference>
<evidence type="ECO:0000256" key="8">
    <source>
        <dbReference type="ARBA" id="ARBA00022777"/>
    </source>
</evidence>
<dbReference type="Pfam" id="PF00512">
    <property type="entry name" value="HisKA"/>
    <property type="match status" value="1"/>
</dbReference>
<dbReference type="EC" id="2.7.13.3" evidence="3"/>
<dbReference type="InterPro" id="IPR003661">
    <property type="entry name" value="HisK_dim/P_dom"/>
</dbReference>
<comment type="caution">
    <text evidence="14">The sequence shown here is derived from an EMBL/GenBank/DDBJ whole genome shotgun (WGS) entry which is preliminary data.</text>
</comment>
<dbReference type="InterPro" id="IPR004358">
    <property type="entry name" value="Sig_transdc_His_kin-like_C"/>
</dbReference>
<dbReference type="PANTHER" id="PTHR43711">
    <property type="entry name" value="TWO-COMPONENT HISTIDINE KINASE"/>
    <property type="match status" value="1"/>
</dbReference>
<dbReference type="InterPro" id="IPR050736">
    <property type="entry name" value="Sensor_HK_Regulatory"/>
</dbReference>
<keyword evidence="7" id="KW-0547">Nucleotide-binding</keyword>
<keyword evidence="11 12" id="KW-0472">Membrane</keyword>
<dbReference type="CDD" id="cd00082">
    <property type="entry name" value="HisKA"/>
    <property type="match status" value="1"/>
</dbReference>
<gene>
    <name evidence="14" type="ORF">E4V82_06620</name>
</gene>
<dbReference type="InterPro" id="IPR005467">
    <property type="entry name" value="His_kinase_dom"/>
</dbReference>
<proteinExistence type="predicted"/>
<keyword evidence="8" id="KW-0418">Kinase</keyword>
<dbReference type="PANTHER" id="PTHR43711:SF26">
    <property type="entry name" value="SENSOR HISTIDINE KINASE RCSC"/>
    <property type="match status" value="1"/>
</dbReference>
<dbReference type="SUPFAM" id="SSF47384">
    <property type="entry name" value="Homodimeric domain of signal transducing histidine kinase"/>
    <property type="match status" value="1"/>
</dbReference>
<dbReference type="GO" id="GO:0005524">
    <property type="term" value="F:ATP binding"/>
    <property type="evidence" value="ECO:0007669"/>
    <property type="project" value="UniProtKB-KW"/>
</dbReference>
<dbReference type="PROSITE" id="PS51257">
    <property type="entry name" value="PROKAR_LIPOPROTEIN"/>
    <property type="match status" value="1"/>
</dbReference>
<evidence type="ECO:0000256" key="10">
    <source>
        <dbReference type="ARBA" id="ARBA00023012"/>
    </source>
</evidence>
<evidence type="ECO:0000256" key="7">
    <source>
        <dbReference type="ARBA" id="ARBA00022741"/>
    </source>
</evidence>
<evidence type="ECO:0000256" key="6">
    <source>
        <dbReference type="ARBA" id="ARBA00022679"/>
    </source>
</evidence>
<dbReference type="PROSITE" id="PS50109">
    <property type="entry name" value="HIS_KIN"/>
    <property type="match status" value="1"/>
</dbReference>
<dbReference type="InterPro" id="IPR007891">
    <property type="entry name" value="CHASE3"/>
</dbReference>
<dbReference type="PRINTS" id="PR00344">
    <property type="entry name" value="BCTRLSENSOR"/>
</dbReference>
<keyword evidence="9" id="KW-0067">ATP-binding</keyword>
<evidence type="ECO:0000256" key="1">
    <source>
        <dbReference type="ARBA" id="ARBA00000085"/>
    </source>
</evidence>
<dbReference type="AlphaFoldDB" id="A0A5N7ILE7"/>
<dbReference type="InterPro" id="IPR003594">
    <property type="entry name" value="HATPase_dom"/>
</dbReference>
<comment type="catalytic activity">
    <reaction evidence="1">
        <text>ATP + protein L-histidine = ADP + protein N-phospho-L-histidine.</text>
        <dbReference type="EC" id="2.7.13.3"/>
    </reaction>
</comment>
<dbReference type="SUPFAM" id="SSF55874">
    <property type="entry name" value="ATPase domain of HSP90 chaperone/DNA topoisomerase II/histidine kinase"/>
    <property type="match status" value="1"/>
</dbReference>
<reference evidence="14 15" key="1">
    <citation type="journal article" date="2019" name="Lett. Appl. Microbiol.">
        <title>A case of 'blown pack' spoilage of vacuum-packaged pork likely associated with Clostridium estertheticum in Canada.</title>
        <authorList>
            <person name="Zhang P."/>
            <person name="Ward P."/>
            <person name="McMullen L.M."/>
            <person name="Yang X."/>
        </authorList>
    </citation>
    <scope>NUCLEOTIDE SEQUENCE [LARGE SCALE GENOMIC DNA]</scope>
    <source>
        <strain evidence="14 15">MA19</strain>
    </source>
</reference>
<dbReference type="Proteomes" id="UP000342249">
    <property type="component" value="Unassembled WGS sequence"/>
</dbReference>
<protein>
    <recommendedName>
        <fullName evidence="3">histidine kinase</fullName>
        <ecNumber evidence="3">2.7.13.3</ecNumber>
    </recommendedName>
</protein>
<keyword evidence="4" id="KW-1003">Cell membrane</keyword>
<evidence type="ECO:0000259" key="13">
    <source>
        <dbReference type="PROSITE" id="PS50109"/>
    </source>
</evidence>
<feature type="domain" description="Histidine kinase" evidence="13">
    <location>
        <begin position="236"/>
        <end position="459"/>
    </location>
</feature>
<dbReference type="InterPro" id="IPR036890">
    <property type="entry name" value="HATPase_C_sf"/>
</dbReference>
<evidence type="ECO:0000256" key="11">
    <source>
        <dbReference type="ARBA" id="ARBA00023136"/>
    </source>
</evidence>
<accession>A0A5N7ILE7</accession>
<dbReference type="Gene3D" id="1.10.287.130">
    <property type="match status" value="1"/>
</dbReference>
<dbReference type="FunFam" id="3.30.565.10:FF:000023">
    <property type="entry name" value="PAS domain-containing sensor histidine kinase"/>
    <property type="match status" value="1"/>
</dbReference>
<evidence type="ECO:0000256" key="12">
    <source>
        <dbReference type="SAM" id="Phobius"/>
    </source>
</evidence>
<feature type="transmembrane region" description="Helical" evidence="12">
    <location>
        <begin position="185"/>
        <end position="206"/>
    </location>
</feature>
<keyword evidence="6" id="KW-0808">Transferase</keyword>
<keyword evidence="5" id="KW-0597">Phosphoprotein</keyword>
<evidence type="ECO:0000256" key="9">
    <source>
        <dbReference type="ARBA" id="ARBA00022840"/>
    </source>
</evidence>
<sequence>MNKTDYRSKKVMLLGCFSAACLSLIIILFSTYSMNKVRIESDFISQRILPSKIFTLEILTSLINQETGIRAYIISENKVFLEPYYSESIGIQKYYNSLNRLKEVGLNNDTINRIDKQRQYIQRFFYQQILLVESGESDQAKLNLTKGKKLVDEFRVTDNILLNDINSQINSSSNKVIKTQRIHKYLLAFLGVILIACNCIFINCIWNCMHKQIKKKDEVNEDLQKVLTSQEEYITSISHELKTPLNVILSAAQLLDMYSDSGLLYENKKSTIKHIDSIKQNAYRLSKFINNIIDLSRIESGIFKLNLSNNNIVEIVEDMVIAVTEFTKSRGLNIIFDTDVEEKIIACDPEKVDKVVLNIISNAIKFSSDGGRIFVNIKNNIEFVEISVEDNGIGIDTKYFNSIFNKYSQIDKSLSRNAEGTGVGLTLVKSIVELAGGSINVESELGIGSKFTVRFPSKQVLNEKIQSNNAMRNEKQNVKVEFSDVY</sequence>
<comment type="subcellular location">
    <subcellularLocation>
        <location evidence="2">Cell membrane</location>
    </subcellularLocation>
</comment>
<keyword evidence="12" id="KW-1133">Transmembrane helix</keyword>
<dbReference type="EMBL" id="SPSF01000016">
    <property type="protein sequence ID" value="MPQ61786.1"/>
    <property type="molecule type" value="Genomic_DNA"/>
</dbReference>
<dbReference type="Gene3D" id="3.30.565.10">
    <property type="entry name" value="Histidine kinase-like ATPase, C-terminal domain"/>
    <property type="match status" value="1"/>
</dbReference>